<evidence type="ECO:0000313" key="2">
    <source>
        <dbReference type="Proteomes" id="UP001150941"/>
    </source>
</evidence>
<dbReference type="GeneID" id="83196944"/>
<comment type="caution">
    <text evidence="1">The sequence shown here is derived from an EMBL/GenBank/DDBJ whole genome shotgun (WGS) entry which is preliminary data.</text>
</comment>
<dbReference type="RefSeq" id="XP_058335672.1">
    <property type="nucleotide sequence ID" value="XM_058469641.1"/>
</dbReference>
<organism evidence="1 2">
    <name type="scientific">Penicillium chermesinum</name>
    <dbReference type="NCBI Taxonomy" id="63820"/>
    <lineage>
        <taxon>Eukaryota</taxon>
        <taxon>Fungi</taxon>
        <taxon>Dikarya</taxon>
        <taxon>Ascomycota</taxon>
        <taxon>Pezizomycotina</taxon>
        <taxon>Eurotiomycetes</taxon>
        <taxon>Eurotiomycetidae</taxon>
        <taxon>Eurotiales</taxon>
        <taxon>Aspergillaceae</taxon>
        <taxon>Penicillium</taxon>
    </lineage>
</organism>
<dbReference type="Proteomes" id="UP001150941">
    <property type="component" value="Unassembled WGS sequence"/>
</dbReference>
<protein>
    <submittedName>
        <fullName evidence="1">Uncharacterized protein</fullName>
    </submittedName>
</protein>
<reference evidence="1" key="2">
    <citation type="journal article" date="2023" name="IMA Fungus">
        <title>Comparative genomic study of the Penicillium genus elucidates a diverse pangenome and 15 lateral gene transfer events.</title>
        <authorList>
            <person name="Petersen C."/>
            <person name="Sorensen T."/>
            <person name="Nielsen M.R."/>
            <person name="Sondergaard T.E."/>
            <person name="Sorensen J.L."/>
            <person name="Fitzpatrick D.A."/>
            <person name="Frisvad J.C."/>
            <person name="Nielsen K.L."/>
        </authorList>
    </citation>
    <scope>NUCLEOTIDE SEQUENCE</scope>
    <source>
        <strain evidence="1">IBT 19713</strain>
    </source>
</reference>
<sequence length="108" mass="12516">MSRICGNFTGHLSIVKGKLSRHKRKAPSRQSMSGSFILRGAVWSHLFCGHSMVSLWNTLQDAVQDLPSKFKEDIPNIMTCRCHWVKSVDIWARGEDLFDHLRWERQGY</sequence>
<dbReference type="EMBL" id="JAPQKS010000001">
    <property type="protein sequence ID" value="KAJ5248893.1"/>
    <property type="molecule type" value="Genomic_DNA"/>
</dbReference>
<name>A0A9W9PK28_9EURO</name>
<proteinExistence type="predicted"/>
<reference evidence="1" key="1">
    <citation type="submission" date="2022-11" db="EMBL/GenBank/DDBJ databases">
        <authorList>
            <person name="Petersen C."/>
        </authorList>
    </citation>
    <scope>NUCLEOTIDE SEQUENCE</scope>
    <source>
        <strain evidence="1">IBT 19713</strain>
    </source>
</reference>
<accession>A0A9W9PK28</accession>
<dbReference type="AlphaFoldDB" id="A0A9W9PK28"/>
<keyword evidence="2" id="KW-1185">Reference proteome</keyword>
<gene>
    <name evidence="1" type="ORF">N7468_000344</name>
</gene>
<evidence type="ECO:0000313" key="1">
    <source>
        <dbReference type="EMBL" id="KAJ5248893.1"/>
    </source>
</evidence>